<feature type="region of interest" description="Disordered" evidence="1">
    <location>
        <begin position="317"/>
        <end position="353"/>
    </location>
</feature>
<feature type="transmembrane region" description="Helical" evidence="2">
    <location>
        <begin position="83"/>
        <end position="108"/>
    </location>
</feature>
<feature type="compositionally biased region" description="Basic and acidic residues" evidence="1">
    <location>
        <begin position="777"/>
        <end position="788"/>
    </location>
</feature>
<keyword evidence="2" id="KW-1133">Transmembrane helix</keyword>
<proteinExistence type="predicted"/>
<feature type="compositionally biased region" description="Low complexity" evidence="1">
    <location>
        <begin position="728"/>
        <end position="738"/>
    </location>
</feature>
<keyword evidence="2" id="KW-0472">Membrane</keyword>
<protein>
    <submittedName>
        <fullName evidence="3">Uncharacterized protein</fullName>
    </submittedName>
</protein>
<reference evidence="3" key="1">
    <citation type="submission" date="2022-10" db="EMBL/GenBank/DDBJ databases">
        <title>Culturing micro-colonial fungi from biological soil crusts in the Mojave desert and describing Neophaeococcomyces mojavensis, and introducing the new genera and species Taxawa tesnikishii.</title>
        <authorList>
            <person name="Kurbessoian T."/>
            <person name="Stajich J.E."/>
        </authorList>
    </citation>
    <scope>NUCLEOTIDE SEQUENCE</scope>
    <source>
        <strain evidence="3">TK_41</strain>
    </source>
</reference>
<evidence type="ECO:0000256" key="2">
    <source>
        <dbReference type="SAM" id="Phobius"/>
    </source>
</evidence>
<keyword evidence="2" id="KW-0812">Transmembrane</keyword>
<evidence type="ECO:0000313" key="4">
    <source>
        <dbReference type="Proteomes" id="UP001172673"/>
    </source>
</evidence>
<feature type="compositionally biased region" description="Basic and acidic residues" evidence="1">
    <location>
        <begin position="39"/>
        <end position="49"/>
    </location>
</feature>
<accession>A0AA39CKJ8</accession>
<feature type="region of interest" description="Disordered" evidence="1">
    <location>
        <begin position="692"/>
        <end position="711"/>
    </location>
</feature>
<evidence type="ECO:0000256" key="1">
    <source>
        <dbReference type="SAM" id="MobiDB-lite"/>
    </source>
</evidence>
<sequence>MFASTQARVIGAPEILDGSRHSAPRSWNNLRRWSIRKDEHIAGHQEQERSGTSSTDATADDNHKVARQRRRRHRGSAPTFKHLAIFLAFSIPIVFLALVIKIPAWYAFEAEHWDSTSFTHCNFNGDFTLSDKPTVGLWDPRGFFYITVSWGKMAFSTAKCIDIVWDIVVGRGGQALLVFVTFKVSSQYLALAMRKAPVSYNTFEALAFVPPTVVRTSRLAGDLLTNRGWRARVIIVWIILSSLFVLSFSSWITAMSGYSSNIDAVMPNYDNESVMWSNFTIVQFAINDAERLGHPGPLFITVGQACVQEGFLNDDAESSGTYHDMETSAPQSRRRRDDDDDENTDGGGDGPWEYVPANCTSFWRTVQYVSTYGLSGKNDSESMIILNGTTTKLSAPSLNITTSYSPATISALTTYLNTWSESSPPASTALRSVSQPTNDTFWIYDDDIYPFSYVHDNAACQYSKWHNWGFSFLFLFIASLLLAIWSVGTFALWLYVHLHTPHDEEHGRYSTGGIYRSSFTLVEAMNRDAGPGSVTSAKEEQEIRDLVRRRHGRVIFGVGSIDDHSPRMPSEREKTFSHSPAAISPAERYPRTRWDAFRNWLSPRSRSHPHHTGSFQSPANSVFTHADSTYSSTSQHPILQSASAPGRTMTMTSRLSSLASPFTESPPEFGFSAADETNILDEADFAATRANSVSLPPEAGQHTGRKRPRLSLSRAIRSSTNGGNAPRTASLLSASSTTGKWVTSPGPVTPSEDSLSTISPIQEREKGNGMANEDENDAVRWRNDLGDD</sequence>
<dbReference type="Proteomes" id="UP001172673">
    <property type="component" value="Unassembled WGS sequence"/>
</dbReference>
<feature type="transmembrane region" description="Helical" evidence="2">
    <location>
        <begin position="472"/>
        <end position="496"/>
    </location>
</feature>
<evidence type="ECO:0000313" key="3">
    <source>
        <dbReference type="EMBL" id="KAJ9611673.1"/>
    </source>
</evidence>
<feature type="compositionally biased region" description="Basic residues" evidence="1">
    <location>
        <begin position="65"/>
        <end position="74"/>
    </location>
</feature>
<feature type="region of interest" description="Disordered" evidence="1">
    <location>
        <begin position="39"/>
        <end position="74"/>
    </location>
</feature>
<name>A0AA39CKJ8_9EURO</name>
<keyword evidence="4" id="KW-1185">Reference proteome</keyword>
<dbReference type="EMBL" id="JAPDRK010000006">
    <property type="protein sequence ID" value="KAJ9611673.1"/>
    <property type="molecule type" value="Genomic_DNA"/>
</dbReference>
<dbReference type="AlphaFoldDB" id="A0AA39CKJ8"/>
<feature type="region of interest" description="Disordered" evidence="1">
    <location>
        <begin position="717"/>
        <end position="788"/>
    </location>
</feature>
<comment type="caution">
    <text evidence="3">The sequence shown here is derived from an EMBL/GenBank/DDBJ whole genome shotgun (WGS) entry which is preliminary data.</text>
</comment>
<gene>
    <name evidence="3" type="ORF">H2200_004857</name>
</gene>
<organism evidence="3 4">
    <name type="scientific">Cladophialophora chaetospira</name>
    <dbReference type="NCBI Taxonomy" id="386627"/>
    <lineage>
        <taxon>Eukaryota</taxon>
        <taxon>Fungi</taxon>
        <taxon>Dikarya</taxon>
        <taxon>Ascomycota</taxon>
        <taxon>Pezizomycotina</taxon>
        <taxon>Eurotiomycetes</taxon>
        <taxon>Chaetothyriomycetidae</taxon>
        <taxon>Chaetothyriales</taxon>
        <taxon>Herpotrichiellaceae</taxon>
        <taxon>Cladophialophora</taxon>
    </lineage>
</organism>
<feature type="transmembrane region" description="Helical" evidence="2">
    <location>
        <begin position="234"/>
        <end position="254"/>
    </location>
</feature>
<feature type="compositionally biased region" description="Polar residues" evidence="1">
    <location>
        <begin position="751"/>
        <end position="760"/>
    </location>
</feature>